<feature type="active site" description="Proton acceptor" evidence="13">
    <location>
        <position position="439"/>
    </location>
</feature>
<keyword evidence="9" id="KW-0560">Oxidoreductase</keyword>
<gene>
    <name evidence="18" type="ORF">GLOTRDRAFT_76220</name>
</gene>
<dbReference type="eggNOG" id="KOG0136">
    <property type="taxonomic scope" value="Eukaryota"/>
</dbReference>
<evidence type="ECO:0000256" key="9">
    <source>
        <dbReference type="ARBA" id="ARBA00023002"/>
    </source>
</evidence>
<feature type="binding site" evidence="14">
    <location>
        <position position="154"/>
    </location>
    <ligand>
        <name>FAD</name>
        <dbReference type="ChEBI" id="CHEBI:57692"/>
    </ligand>
</feature>
<dbReference type="FunFam" id="2.40.110.10:FF:000003">
    <property type="entry name" value="Acyl-coenzyme A oxidase"/>
    <property type="match status" value="1"/>
</dbReference>
<feature type="binding site" evidence="14">
    <location>
        <position position="193"/>
    </location>
    <ligand>
        <name>FAD</name>
        <dbReference type="ChEBI" id="CHEBI:57692"/>
    </ligand>
</feature>
<dbReference type="OrthoDB" id="538336at2759"/>
<evidence type="ECO:0000256" key="4">
    <source>
        <dbReference type="ARBA" id="ARBA00004846"/>
    </source>
</evidence>
<comment type="subcellular location">
    <subcellularLocation>
        <location evidence="3">Peroxisome</location>
    </subcellularLocation>
</comment>
<evidence type="ECO:0000259" key="17">
    <source>
        <dbReference type="Pfam" id="PF22924"/>
    </source>
</evidence>
<dbReference type="InterPro" id="IPR029320">
    <property type="entry name" value="Acyl-CoA_ox_N"/>
</dbReference>
<keyword evidence="11" id="KW-0576">Peroxisome</keyword>
<evidence type="ECO:0000256" key="5">
    <source>
        <dbReference type="ARBA" id="ARBA00006288"/>
    </source>
</evidence>
<dbReference type="InterPro" id="IPR009100">
    <property type="entry name" value="AcylCoA_DH/oxidase_NM_dom_sf"/>
</dbReference>
<dbReference type="OMA" id="NHGVHCF"/>
<evidence type="ECO:0000313" key="18">
    <source>
        <dbReference type="EMBL" id="EPQ55993.1"/>
    </source>
</evidence>
<reference evidence="18 19" key="1">
    <citation type="journal article" date="2012" name="Science">
        <title>The Paleozoic origin of enzymatic lignin decomposition reconstructed from 31 fungal genomes.</title>
        <authorList>
            <person name="Floudas D."/>
            <person name="Binder M."/>
            <person name="Riley R."/>
            <person name="Barry K."/>
            <person name="Blanchette R.A."/>
            <person name="Henrissat B."/>
            <person name="Martinez A.T."/>
            <person name="Otillar R."/>
            <person name="Spatafora J.W."/>
            <person name="Yadav J.S."/>
            <person name="Aerts A."/>
            <person name="Benoit I."/>
            <person name="Boyd A."/>
            <person name="Carlson A."/>
            <person name="Copeland A."/>
            <person name="Coutinho P.M."/>
            <person name="de Vries R.P."/>
            <person name="Ferreira P."/>
            <person name="Findley K."/>
            <person name="Foster B."/>
            <person name="Gaskell J."/>
            <person name="Glotzer D."/>
            <person name="Gorecki P."/>
            <person name="Heitman J."/>
            <person name="Hesse C."/>
            <person name="Hori C."/>
            <person name="Igarashi K."/>
            <person name="Jurgens J.A."/>
            <person name="Kallen N."/>
            <person name="Kersten P."/>
            <person name="Kohler A."/>
            <person name="Kuees U."/>
            <person name="Kumar T.K.A."/>
            <person name="Kuo A."/>
            <person name="LaButti K."/>
            <person name="Larrondo L.F."/>
            <person name="Lindquist E."/>
            <person name="Ling A."/>
            <person name="Lombard V."/>
            <person name="Lucas S."/>
            <person name="Lundell T."/>
            <person name="Martin R."/>
            <person name="McLaughlin D.J."/>
            <person name="Morgenstern I."/>
            <person name="Morin E."/>
            <person name="Murat C."/>
            <person name="Nagy L.G."/>
            <person name="Nolan M."/>
            <person name="Ohm R.A."/>
            <person name="Patyshakuliyeva A."/>
            <person name="Rokas A."/>
            <person name="Ruiz-Duenas F.J."/>
            <person name="Sabat G."/>
            <person name="Salamov A."/>
            <person name="Samejima M."/>
            <person name="Schmutz J."/>
            <person name="Slot J.C."/>
            <person name="St John F."/>
            <person name="Stenlid J."/>
            <person name="Sun H."/>
            <person name="Sun S."/>
            <person name="Syed K."/>
            <person name="Tsang A."/>
            <person name="Wiebenga A."/>
            <person name="Young D."/>
            <person name="Pisabarro A."/>
            <person name="Eastwood D.C."/>
            <person name="Martin F."/>
            <person name="Cullen D."/>
            <person name="Grigoriev I.V."/>
            <person name="Hibbett D.S."/>
        </authorList>
    </citation>
    <scope>NUCLEOTIDE SEQUENCE [LARGE SCALE GENOMIC DNA]</scope>
    <source>
        <strain evidence="18 19">ATCC 11539</strain>
    </source>
</reference>
<evidence type="ECO:0000313" key="19">
    <source>
        <dbReference type="Proteomes" id="UP000030669"/>
    </source>
</evidence>
<protein>
    <recommendedName>
        <fullName evidence="12">Acyl-coenzyme A oxidase</fullName>
    </recommendedName>
</protein>
<dbReference type="InterPro" id="IPR037069">
    <property type="entry name" value="AcylCoA_DH/ox_N_sf"/>
</dbReference>
<evidence type="ECO:0000256" key="6">
    <source>
        <dbReference type="ARBA" id="ARBA00022630"/>
    </source>
</evidence>
<dbReference type="FunFam" id="1.20.140.10:FF:000015">
    <property type="entry name" value="Acyl-coenzyme A oxidase"/>
    <property type="match status" value="1"/>
</dbReference>
<dbReference type="EMBL" id="KB469301">
    <property type="protein sequence ID" value="EPQ55993.1"/>
    <property type="molecule type" value="Genomic_DNA"/>
</dbReference>
<evidence type="ECO:0000259" key="16">
    <source>
        <dbReference type="Pfam" id="PF14749"/>
    </source>
</evidence>
<feature type="domain" description="Acyl-coenzyme A oxidase N-terminal" evidence="16">
    <location>
        <begin position="36"/>
        <end position="145"/>
    </location>
</feature>
<feature type="domain" description="Acyl-CoA oxidase C-alpha1" evidence="17">
    <location>
        <begin position="293"/>
        <end position="453"/>
    </location>
</feature>
<evidence type="ECO:0000256" key="2">
    <source>
        <dbReference type="ARBA" id="ARBA00001974"/>
    </source>
</evidence>
<proteinExistence type="inferred from homology"/>
<accession>S7Q9H2</accession>
<dbReference type="InterPro" id="IPR036250">
    <property type="entry name" value="AcylCo_DH-like_C"/>
</dbReference>
<dbReference type="PANTHER" id="PTHR10909:SF250">
    <property type="entry name" value="PEROXISOMAL ACYL-COENZYME A OXIDASE 1"/>
    <property type="match status" value="1"/>
</dbReference>
<dbReference type="RefSeq" id="XP_007865999.1">
    <property type="nucleotide sequence ID" value="XM_007867808.1"/>
</dbReference>
<evidence type="ECO:0000256" key="11">
    <source>
        <dbReference type="ARBA" id="ARBA00023140"/>
    </source>
</evidence>
<dbReference type="GO" id="GO:0003997">
    <property type="term" value="F:acyl-CoA oxidase activity"/>
    <property type="evidence" value="ECO:0007669"/>
    <property type="project" value="UniProtKB-EC"/>
</dbReference>
<dbReference type="GO" id="GO:0071949">
    <property type="term" value="F:FAD binding"/>
    <property type="evidence" value="ECO:0007669"/>
    <property type="project" value="InterPro"/>
</dbReference>
<dbReference type="GO" id="GO:0033540">
    <property type="term" value="P:fatty acid beta-oxidation using acyl-CoA oxidase"/>
    <property type="evidence" value="ECO:0007669"/>
    <property type="project" value="TreeGrafter"/>
</dbReference>
<comment type="pathway">
    <text evidence="4">Lipid metabolism; peroxisomal fatty acid beta-oxidation.</text>
</comment>
<evidence type="ECO:0000256" key="14">
    <source>
        <dbReference type="PIRSR" id="PIRSR000168-2"/>
    </source>
</evidence>
<dbReference type="PIRSF" id="PIRSF000168">
    <property type="entry name" value="Acyl-CoA_oxidase"/>
    <property type="match status" value="1"/>
</dbReference>
<evidence type="ECO:0000256" key="3">
    <source>
        <dbReference type="ARBA" id="ARBA00004275"/>
    </source>
</evidence>
<dbReference type="Gene3D" id="2.40.110.10">
    <property type="entry name" value="Butyryl-CoA Dehydrogenase, subunit A, domain 2"/>
    <property type="match status" value="1"/>
</dbReference>
<evidence type="ECO:0000256" key="7">
    <source>
        <dbReference type="ARBA" id="ARBA00022827"/>
    </source>
</evidence>
<dbReference type="Pfam" id="PF01756">
    <property type="entry name" value="ACOX"/>
    <property type="match status" value="1"/>
</dbReference>
<evidence type="ECO:0000256" key="10">
    <source>
        <dbReference type="ARBA" id="ARBA00023098"/>
    </source>
</evidence>
<comment type="catalytic activity">
    <reaction evidence="1">
        <text>a 2,3-saturated acyl-CoA + O2 = a (2E)-enoyl-CoA + H2O2</text>
        <dbReference type="Rhea" id="RHEA:38959"/>
        <dbReference type="ChEBI" id="CHEBI:15379"/>
        <dbReference type="ChEBI" id="CHEBI:16240"/>
        <dbReference type="ChEBI" id="CHEBI:58856"/>
        <dbReference type="ChEBI" id="CHEBI:65111"/>
        <dbReference type="EC" id="1.3.3.6"/>
    </reaction>
</comment>
<dbReference type="AlphaFoldDB" id="S7Q9H2"/>
<dbReference type="InterPro" id="IPR002655">
    <property type="entry name" value="Acyl-CoA_oxidase_C"/>
</dbReference>
<dbReference type="Pfam" id="PF14749">
    <property type="entry name" value="Acyl-CoA_ox_N"/>
    <property type="match status" value="1"/>
</dbReference>
<dbReference type="InterPro" id="IPR046373">
    <property type="entry name" value="Acyl-CoA_Oxase/DH_mid-dom_sf"/>
</dbReference>
<dbReference type="Pfam" id="PF22924">
    <property type="entry name" value="ACOX_C_alpha1"/>
    <property type="match status" value="1"/>
</dbReference>
<dbReference type="GO" id="GO:0005504">
    <property type="term" value="F:fatty acid binding"/>
    <property type="evidence" value="ECO:0007669"/>
    <property type="project" value="TreeGrafter"/>
</dbReference>
<dbReference type="GO" id="GO:0055088">
    <property type="term" value="P:lipid homeostasis"/>
    <property type="evidence" value="ECO:0007669"/>
    <property type="project" value="TreeGrafter"/>
</dbReference>
<keyword evidence="6 12" id="KW-0285">Flavoprotein</keyword>
<evidence type="ECO:0000259" key="15">
    <source>
        <dbReference type="Pfam" id="PF01756"/>
    </source>
</evidence>
<keyword evidence="8" id="KW-0276">Fatty acid metabolism</keyword>
<name>S7Q9H2_GLOTA</name>
<dbReference type="GO" id="GO:0005777">
    <property type="term" value="C:peroxisome"/>
    <property type="evidence" value="ECO:0007669"/>
    <property type="project" value="UniProtKB-SubCell"/>
</dbReference>
<keyword evidence="19" id="KW-1185">Reference proteome</keyword>
<comment type="similarity">
    <text evidence="5 12">Belongs to the acyl-CoA oxidase family.</text>
</comment>
<sequence>MDAWLPTIMPAPRSAVEQTKLDMTVARRRGSVDVGSLRSLMYGGRDAWEAHARIVRVMQADPAFNKSRRLYMTRTERYERALAMTRRIYELKDQEGWSDEETKLATRLVDENIPMTLHDLAFEPVFFAQASPSLISRYGPLIQHRGILGCYLQTELAHGTNVPALETTATYIPETQEFDIHSPTLTSSKWWIGALGKTATHGVLQARLILPGGKDHGPHLFFLQLRSLEDHKPLPGISIGDIGPKAMAGYASTDNGYARFEHVRIPRDNMLSKFAGVTPEGEYIKPPHAKMSYGGMMYIRAHFISSCGWVMAKAATVSIRYSTVRRQGNPDAVGLEQQVVSYPSVQHRLLPILARAYVFILLGRRLLTIFADTTTRLASGDTSTLADMHALTSALKSLATRHAVRDLEDARRAMGGHGYSAYAGLGRVYAEQLPLVSAEGDNYVLDKQVVRAALKAFERRDNGDRSVSAEYLRVVAGAKTPQMTPASWESFEALVLLLQWRAAKVVEDRAKRGDLDKDASADQRVATAVAEAIVAAQLGAIGSALQLKPREREIMRDLLRLYLLITTEAALVDLMSFGLVSAAAARELRTAIAKLFQPLLVEAIGLTDAFGFTDWELDSALGVYDGNVYEALWQKVQTEPLNQTEVTQAYKEHIRPLLERGRGLAVRSKL</sequence>
<dbReference type="GeneID" id="19308577"/>
<evidence type="ECO:0000256" key="1">
    <source>
        <dbReference type="ARBA" id="ARBA00001201"/>
    </source>
</evidence>
<organism evidence="18 19">
    <name type="scientific">Gloeophyllum trabeum (strain ATCC 11539 / FP-39264 / Madison 617)</name>
    <name type="common">Brown rot fungus</name>
    <dbReference type="NCBI Taxonomy" id="670483"/>
    <lineage>
        <taxon>Eukaryota</taxon>
        <taxon>Fungi</taxon>
        <taxon>Dikarya</taxon>
        <taxon>Basidiomycota</taxon>
        <taxon>Agaricomycotina</taxon>
        <taxon>Agaricomycetes</taxon>
        <taxon>Gloeophyllales</taxon>
        <taxon>Gloeophyllaceae</taxon>
        <taxon>Gloeophyllum</taxon>
    </lineage>
</organism>
<dbReference type="Proteomes" id="UP000030669">
    <property type="component" value="Unassembled WGS sequence"/>
</dbReference>
<dbReference type="InterPro" id="IPR012258">
    <property type="entry name" value="Acyl-CoA_oxidase"/>
</dbReference>
<dbReference type="HOGENOM" id="CLU_014629_3_1_1"/>
<evidence type="ECO:0000256" key="13">
    <source>
        <dbReference type="PIRSR" id="PIRSR000168-1"/>
    </source>
</evidence>
<dbReference type="Gene3D" id="1.20.140.10">
    <property type="entry name" value="Butyryl-CoA Dehydrogenase, subunit A, domain 3"/>
    <property type="match status" value="2"/>
</dbReference>
<evidence type="ECO:0000256" key="8">
    <source>
        <dbReference type="ARBA" id="ARBA00022832"/>
    </source>
</evidence>
<dbReference type="STRING" id="670483.S7Q9H2"/>
<keyword evidence="10" id="KW-0443">Lipid metabolism</keyword>
<feature type="domain" description="Acyl-CoA oxidase C-terminal" evidence="15">
    <location>
        <begin position="490"/>
        <end position="658"/>
    </location>
</feature>
<dbReference type="PANTHER" id="PTHR10909">
    <property type="entry name" value="ELECTRON TRANSPORT OXIDOREDUCTASE"/>
    <property type="match status" value="1"/>
</dbReference>
<dbReference type="InterPro" id="IPR055060">
    <property type="entry name" value="ACOX_C_alpha1"/>
</dbReference>
<keyword evidence="7 12" id="KW-0274">FAD</keyword>
<dbReference type="SUPFAM" id="SSF47203">
    <property type="entry name" value="Acyl-CoA dehydrogenase C-terminal domain-like"/>
    <property type="match status" value="2"/>
</dbReference>
<evidence type="ECO:0000256" key="12">
    <source>
        <dbReference type="PIRNR" id="PIRNR000168"/>
    </source>
</evidence>
<dbReference type="SUPFAM" id="SSF56645">
    <property type="entry name" value="Acyl-CoA dehydrogenase NM domain-like"/>
    <property type="match status" value="1"/>
</dbReference>
<comment type="cofactor">
    <cofactor evidence="2">
        <name>FAD</name>
        <dbReference type="ChEBI" id="CHEBI:57692"/>
    </cofactor>
</comment>
<dbReference type="KEGG" id="gtr:GLOTRDRAFT_76220"/>
<dbReference type="Gene3D" id="1.10.540.10">
    <property type="entry name" value="Acyl-CoA dehydrogenase/oxidase, N-terminal domain"/>
    <property type="match status" value="1"/>
</dbReference>